<evidence type="ECO:0000259" key="1">
    <source>
        <dbReference type="Pfam" id="PF09949"/>
    </source>
</evidence>
<dbReference type="RefSeq" id="WP_007426576.1">
    <property type="nucleotide sequence ID" value="NZ_AMGO01000021.1"/>
</dbReference>
<evidence type="ECO:0000313" key="2">
    <source>
        <dbReference type="EMBL" id="EKE44586.1"/>
    </source>
</evidence>
<name>K2GPK3_9RHOB</name>
<keyword evidence="3" id="KW-1185">Reference proteome</keyword>
<comment type="caution">
    <text evidence="2">The sequence shown here is derived from an EMBL/GenBank/DDBJ whole genome shotgun (WGS) entry which is preliminary data.</text>
</comment>
<dbReference type="OrthoDB" id="9789875at2"/>
<protein>
    <recommendedName>
        <fullName evidence="1">Phosphatidate phosphatase APP1 catalytic domain-containing protein</fullName>
    </recommendedName>
</protein>
<dbReference type="PANTHER" id="PTHR28208:SF3">
    <property type="entry name" value="PHOSPHATIDATE PHOSPHATASE APP1"/>
    <property type="match status" value="1"/>
</dbReference>
<reference evidence="2 3" key="1">
    <citation type="journal article" date="2012" name="J. Bacteriol.">
        <title>Draft Genome Sequence of Oceaniovalibus guishaninsula JLT2003T.</title>
        <authorList>
            <person name="Tang K."/>
            <person name="Liu K."/>
            <person name="Jiao N."/>
        </authorList>
    </citation>
    <scope>NUCLEOTIDE SEQUENCE [LARGE SCALE GENOMIC DNA]</scope>
    <source>
        <strain evidence="2 3">JLT2003</strain>
    </source>
</reference>
<dbReference type="Proteomes" id="UP000006765">
    <property type="component" value="Unassembled WGS sequence"/>
</dbReference>
<dbReference type="InterPro" id="IPR019236">
    <property type="entry name" value="APP1_cat"/>
</dbReference>
<dbReference type="Pfam" id="PF09949">
    <property type="entry name" value="APP1_cat"/>
    <property type="match status" value="1"/>
</dbReference>
<organism evidence="2 3">
    <name type="scientific">Oceaniovalibus guishaninsula JLT2003</name>
    <dbReference type="NCBI Taxonomy" id="1231392"/>
    <lineage>
        <taxon>Bacteria</taxon>
        <taxon>Pseudomonadati</taxon>
        <taxon>Pseudomonadota</taxon>
        <taxon>Alphaproteobacteria</taxon>
        <taxon>Rhodobacterales</taxon>
        <taxon>Roseobacteraceae</taxon>
        <taxon>Oceaniovalibus</taxon>
    </lineage>
</organism>
<dbReference type="InterPro" id="IPR052935">
    <property type="entry name" value="Mg2+_PAP"/>
</dbReference>
<dbReference type="GO" id="GO:0008195">
    <property type="term" value="F:phosphatidate phosphatase activity"/>
    <property type="evidence" value="ECO:0007669"/>
    <property type="project" value="InterPro"/>
</dbReference>
<sequence length="335" mass="36287">MAQTGLLRRLAIGGARPRRRAKRPVLDAYRGYGVPGGCVLRGRVLAALRRTTPDPDQSRWQNLREMASLFFTDEVADVRVTVPATGAEAVSDSEGYVTLEMPFAAPPGWHELGMEIAGDPTTRTVCRVLIPSPDARIGVISDIDDTVMLTGAYSLARNLWTTFTGSAITRKVFPDAVVLLDHLSAHGVNPVYYVSSSPWNLHAFLNRVFDRAGLVAGPVFLRDLGIGGPAGRTRRHGDHKGDAIDRIMDANPALPFVLIGDTGQHDAEIYLEAAHRHGGRVRAVILREPRPEARHGPDEASRVAMAALKRIGVTVIHAPDFAQVAGDLRRAGIVV</sequence>
<feature type="domain" description="Phosphatidate phosphatase APP1 catalytic" evidence="1">
    <location>
        <begin position="137"/>
        <end position="288"/>
    </location>
</feature>
<proteinExistence type="predicted"/>
<dbReference type="PATRIC" id="fig|1231392.3.peg.1430"/>
<dbReference type="eggNOG" id="COG4850">
    <property type="taxonomic scope" value="Bacteria"/>
</dbReference>
<accession>K2GPK3</accession>
<gene>
    <name evidence="2" type="ORF">OCGS_1424</name>
</gene>
<dbReference type="AlphaFoldDB" id="K2GPK3"/>
<dbReference type="STRING" id="1231392.OCGS_1424"/>
<dbReference type="EMBL" id="AMGO01000021">
    <property type="protein sequence ID" value="EKE44586.1"/>
    <property type="molecule type" value="Genomic_DNA"/>
</dbReference>
<dbReference type="PANTHER" id="PTHR28208">
    <property type="entry name" value="PHOSPHATIDATE PHOSPHATASE APP1"/>
    <property type="match status" value="1"/>
</dbReference>
<evidence type="ECO:0000313" key="3">
    <source>
        <dbReference type="Proteomes" id="UP000006765"/>
    </source>
</evidence>